<sequence length="106" mass="11264">MRKPIRKTPLVSLLILTASVVVAGGVTASPASADPGFCGVRVSMQEGGGHQEIYTVRNQCGTGYNFAVFLPSLGRRADPGCKYIGPTGTTGFWSVQVDPNWYVQVC</sequence>
<gene>
    <name evidence="2" type="ORF">Airi01_096690</name>
</gene>
<dbReference type="AlphaFoldDB" id="A0A9W6RWF9"/>
<evidence type="ECO:0008006" key="4">
    <source>
        <dbReference type="Google" id="ProtNLM"/>
    </source>
</evidence>
<comment type="caution">
    <text evidence="2">The sequence shown here is derived from an EMBL/GenBank/DDBJ whole genome shotgun (WGS) entry which is preliminary data.</text>
</comment>
<dbReference type="Proteomes" id="UP001165135">
    <property type="component" value="Unassembled WGS sequence"/>
</dbReference>
<organism evidence="2 3">
    <name type="scientific">Actinoallomurus iriomotensis</name>
    <dbReference type="NCBI Taxonomy" id="478107"/>
    <lineage>
        <taxon>Bacteria</taxon>
        <taxon>Bacillati</taxon>
        <taxon>Actinomycetota</taxon>
        <taxon>Actinomycetes</taxon>
        <taxon>Streptosporangiales</taxon>
        <taxon>Thermomonosporaceae</taxon>
        <taxon>Actinoallomurus</taxon>
    </lineage>
</organism>
<evidence type="ECO:0000256" key="1">
    <source>
        <dbReference type="SAM" id="SignalP"/>
    </source>
</evidence>
<accession>A0A9W6RWF9</accession>
<evidence type="ECO:0000313" key="3">
    <source>
        <dbReference type="Proteomes" id="UP001165135"/>
    </source>
</evidence>
<feature type="signal peptide" evidence="1">
    <location>
        <begin position="1"/>
        <end position="23"/>
    </location>
</feature>
<keyword evidence="1" id="KW-0732">Signal</keyword>
<evidence type="ECO:0000313" key="2">
    <source>
        <dbReference type="EMBL" id="GLY81402.1"/>
    </source>
</evidence>
<name>A0A9W6RWF9_9ACTN</name>
<reference evidence="2" key="1">
    <citation type="submission" date="2023-03" db="EMBL/GenBank/DDBJ databases">
        <title>Actinoallomurus iriomotensis NBRC 103681.</title>
        <authorList>
            <person name="Ichikawa N."/>
            <person name="Sato H."/>
            <person name="Tonouchi N."/>
        </authorList>
    </citation>
    <scope>NUCLEOTIDE SEQUENCE</scope>
    <source>
        <strain evidence="2">NBRC 103681</strain>
    </source>
</reference>
<protein>
    <recommendedName>
        <fullName evidence="4">Secreted protein</fullName>
    </recommendedName>
</protein>
<feature type="chain" id="PRO_5040854681" description="Secreted protein" evidence="1">
    <location>
        <begin position="24"/>
        <end position="106"/>
    </location>
</feature>
<proteinExistence type="predicted"/>
<dbReference type="EMBL" id="BSTJ01000019">
    <property type="protein sequence ID" value="GLY81402.1"/>
    <property type="molecule type" value="Genomic_DNA"/>
</dbReference>
<dbReference type="RefSeq" id="WP_285635816.1">
    <property type="nucleotide sequence ID" value="NZ_BSTJ01000019.1"/>
</dbReference>